<keyword evidence="5" id="KW-1185">Reference proteome</keyword>
<reference evidence="5" key="1">
    <citation type="journal article" date="2019" name="Int. J. Syst. Evol. Microbiol.">
        <title>The Global Catalogue of Microorganisms (GCM) 10K type strain sequencing project: providing services to taxonomists for standard genome sequencing and annotation.</title>
        <authorList>
            <consortium name="The Broad Institute Genomics Platform"/>
            <consortium name="The Broad Institute Genome Sequencing Center for Infectious Disease"/>
            <person name="Wu L."/>
            <person name="Ma J."/>
        </authorList>
    </citation>
    <scope>NUCLEOTIDE SEQUENCE [LARGE SCALE GENOMIC DNA]</scope>
    <source>
        <strain evidence="5">KCTC 12907</strain>
    </source>
</reference>
<evidence type="ECO:0000313" key="4">
    <source>
        <dbReference type="EMBL" id="MFC7150037.1"/>
    </source>
</evidence>
<evidence type="ECO:0000259" key="3">
    <source>
        <dbReference type="Pfam" id="PF26353"/>
    </source>
</evidence>
<evidence type="ECO:0000256" key="2">
    <source>
        <dbReference type="SAM" id="SignalP"/>
    </source>
</evidence>
<name>A0ABW2FA03_9BACL</name>
<dbReference type="Pfam" id="PF14275">
    <property type="entry name" value="DUF4362"/>
    <property type="match status" value="1"/>
</dbReference>
<evidence type="ECO:0000256" key="1">
    <source>
        <dbReference type="SAM" id="MobiDB-lite"/>
    </source>
</evidence>
<feature type="domain" description="YhfM-like" evidence="3">
    <location>
        <begin position="79"/>
        <end position="160"/>
    </location>
</feature>
<dbReference type="Proteomes" id="UP001596378">
    <property type="component" value="Unassembled WGS sequence"/>
</dbReference>
<protein>
    <submittedName>
        <fullName evidence="4">DUF4362 domain-containing protein</fullName>
    </submittedName>
</protein>
<dbReference type="InterPro" id="IPR058780">
    <property type="entry name" value="YhfM-like_dom"/>
</dbReference>
<dbReference type="Pfam" id="PF26353">
    <property type="entry name" value="YhfM"/>
    <property type="match status" value="1"/>
</dbReference>
<dbReference type="RefSeq" id="WP_378046235.1">
    <property type="nucleotide sequence ID" value="NZ_JBHMDN010000010.1"/>
</dbReference>
<keyword evidence="2" id="KW-0732">Signal</keyword>
<comment type="caution">
    <text evidence="4">The sequence shown here is derived from an EMBL/GenBank/DDBJ whole genome shotgun (WGS) entry which is preliminary data.</text>
</comment>
<dbReference type="InterPro" id="IPR025372">
    <property type="entry name" value="DUF4362"/>
</dbReference>
<dbReference type="EMBL" id="JBHTAI010000009">
    <property type="protein sequence ID" value="MFC7150037.1"/>
    <property type="molecule type" value="Genomic_DNA"/>
</dbReference>
<feature type="compositionally biased region" description="Basic and acidic residues" evidence="1">
    <location>
        <begin position="34"/>
        <end position="44"/>
    </location>
</feature>
<feature type="chain" id="PRO_5047304644" evidence="2">
    <location>
        <begin position="22"/>
        <end position="277"/>
    </location>
</feature>
<sequence length="277" mass="30714">MNRRYWTAALAALLLLTGCGASGPAGGPMPSTQENRDPSGERKPEVALVQWQDAKFLKAVVSRSQRFGSVHSAELGAFPEGEELETFVKAFRAAKKMEGQLDIAKPEYDVSFVGEDGQADFHLWLGRTTGTKGLYTYVADTGTGYTLSEEDTNRLRDLIRSLDYTPDQAVANGEIVNLYGRLTHLDKWEAFVEQVNEGIPGEVHLVDYTIEGDPIFRDLLFDGQAIQYTYDNSMDGFGTPERRISFCKSLEQDGERYTLSKCDGDESWVVLDAQAGD</sequence>
<accession>A0ABW2FA03</accession>
<proteinExistence type="predicted"/>
<feature type="signal peptide" evidence="2">
    <location>
        <begin position="1"/>
        <end position="21"/>
    </location>
</feature>
<gene>
    <name evidence="4" type="ORF">ACFQMJ_16040</name>
</gene>
<feature type="region of interest" description="Disordered" evidence="1">
    <location>
        <begin position="24"/>
        <end position="44"/>
    </location>
</feature>
<dbReference type="PROSITE" id="PS51257">
    <property type="entry name" value="PROKAR_LIPOPROTEIN"/>
    <property type="match status" value="1"/>
</dbReference>
<evidence type="ECO:0000313" key="5">
    <source>
        <dbReference type="Proteomes" id="UP001596378"/>
    </source>
</evidence>
<organism evidence="4 5">
    <name type="scientific">Cohnella cellulosilytica</name>
    <dbReference type="NCBI Taxonomy" id="986710"/>
    <lineage>
        <taxon>Bacteria</taxon>
        <taxon>Bacillati</taxon>
        <taxon>Bacillota</taxon>
        <taxon>Bacilli</taxon>
        <taxon>Bacillales</taxon>
        <taxon>Paenibacillaceae</taxon>
        <taxon>Cohnella</taxon>
    </lineage>
</organism>